<name>M2WD70_9MICC</name>
<comment type="similarity">
    <text evidence="1 11">Belongs to the class-I pyridine nucleotide-disulfide oxidoreductase family.</text>
</comment>
<dbReference type="GO" id="GO:0006103">
    <property type="term" value="P:2-oxoglutarate metabolic process"/>
    <property type="evidence" value="ECO:0007669"/>
    <property type="project" value="TreeGrafter"/>
</dbReference>
<evidence type="ECO:0000313" key="14">
    <source>
        <dbReference type="EMBL" id="EME36407.1"/>
    </source>
</evidence>
<dbReference type="InterPro" id="IPR004099">
    <property type="entry name" value="Pyr_nucl-diS_OxRdtase_dimer"/>
</dbReference>
<evidence type="ECO:0000256" key="10">
    <source>
        <dbReference type="PIRSR" id="PIRSR000350-4"/>
    </source>
</evidence>
<evidence type="ECO:0000256" key="8">
    <source>
        <dbReference type="PIRSR" id="PIRSR000350-2"/>
    </source>
</evidence>
<evidence type="ECO:0000256" key="5">
    <source>
        <dbReference type="ARBA" id="ARBA00023027"/>
    </source>
</evidence>
<dbReference type="EMBL" id="ANHZ02000014">
    <property type="protein sequence ID" value="EME36407.1"/>
    <property type="molecule type" value="Genomic_DNA"/>
</dbReference>
<keyword evidence="7 11" id="KW-0676">Redox-active center</keyword>
<keyword evidence="9" id="KW-0547">Nucleotide-binding</keyword>
<feature type="binding site" evidence="9">
    <location>
        <begin position="174"/>
        <end position="181"/>
    </location>
    <ligand>
        <name>NAD(+)</name>
        <dbReference type="ChEBI" id="CHEBI:57540"/>
    </ligand>
</feature>
<keyword evidence="3 9" id="KW-0274">FAD</keyword>
<evidence type="ECO:0000259" key="13">
    <source>
        <dbReference type="Pfam" id="PF07992"/>
    </source>
</evidence>
<organism evidence="14 15">
    <name type="scientific">Kocuria palustris PEL</name>
    <dbReference type="NCBI Taxonomy" id="1236550"/>
    <lineage>
        <taxon>Bacteria</taxon>
        <taxon>Bacillati</taxon>
        <taxon>Actinomycetota</taxon>
        <taxon>Actinomycetes</taxon>
        <taxon>Micrococcales</taxon>
        <taxon>Micrococcaceae</taxon>
        <taxon>Kocuria</taxon>
    </lineage>
</organism>
<feature type="domain" description="FAD/NAD(P)-binding" evidence="13">
    <location>
        <begin position="4"/>
        <end position="333"/>
    </location>
</feature>
<dbReference type="SUPFAM" id="SSF51905">
    <property type="entry name" value="FAD/NAD(P)-binding domain"/>
    <property type="match status" value="1"/>
</dbReference>
<feature type="disulfide bond" description="Redox-active" evidence="10">
    <location>
        <begin position="39"/>
        <end position="44"/>
    </location>
</feature>
<keyword evidence="4 11" id="KW-0560">Oxidoreductase</keyword>
<dbReference type="SUPFAM" id="SSF55424">
    <property type="entry name" value="FAD/NAD-linked reductases, dimerisation (C-terminal) domain"/>
    <property type="match status" value="1"/>
</dbReference>
<dbReference type="PROSITE" id="PS00076">
    <property type="entry name" value="PYRIDINE_REDOX_1"/>
    <property type="match status" value="1"/>
</dbReference>
<keyword evidence="15" id="KW-1185">Reference proteome</keyword>
<dbReference type="STRING" id="71999.KPaMU14_07340"/>
<evidence type="ECO:0000256" key="1">
    <source>
        <dbReference type="ARBA" id="ARBA00007532"/>
    </source>
</evidence>
<dbReference type="RefSeq" id="WP_006214813.1">
    <property type="nucleotide sequence ID" value="NZ_ANHZ02000014.1"/>
</dbReference>
<evidence type="ECO:0000256" key="11">
    <source>
        <dbReference type="RuleBase" id="RU003691"/>
    </source>
</evidence>
<dbReference type="PANTHER" id="PTHR22912">
    <property type="entry name" value="DISULFIDE OXIDOREDUCTASE"/>
    <property type="match status" value="1"/>
</dbReference>
<dbReference type="Pfam" id="PF02852">
    <property type="entry name" value="Pyr_redox_dim"/>
    <property type="match status" value="1"/>
</dbReference>
<accession>M2WD70</accession>
<feature type="domain" description="Pyridine nucleotide-disulphide oxidoreductase dimerisation" evidence="12">
    <location>
        <begin position="355"/>
        <end position="468"/>
    </location>
</feature>
<feature type="binding site" evidence="9">
    <location>
        <position position="319"/>
    </location>
    <ligand>
        <name>FAD</name>
        <dbReference type="ChEBI" id="CHEBI:57692"/>
    </ligand>
</feature>
<keyword evidence="6" id="KW-1015">Disulfide bond</keyword>
<dbReference type="InterPro" id="IPR050151">
    <property type="entry name" value="Class-I_Pyr_Nuc-Dis_Oxidored"/>
</dbReference>
<evidence type="ECO:0000256" key="6">
    <source>
        <dbReference type="ARBA" id="ARBA00023157"/>
    </source>
</evidence>
<dbReference type="Gene3D" id="3.30.390.30">
    <property type="match status" value="1"/>
</dbReference>
<proteinExistence type="inferred from homology"/>
<dbReference type="GO" id="GO:0004148">
    <property type="term" value="F:dihydrolipoyl dehydrogenase (NADH) activity"/>
    <property type="evidence" value="ECO:0007669"/>
    <property type="project" value="TreeGrafter"/>
</dbReference>
<evidence type="ECO:0000256" key="2">
    <source>
        <dbReference type="ARBA" id="ARBA00022630"/>
    </source>
</evidence>
<feature type="binding site" evidence="9">
    <location>
        <position position="48"/>
    </location>
    <ligand>
        <name>FAD</name>
        <dbReference type="ChEBI" id="CHEBI:57692"/>
    </ligand>
</feature>
<evidence type="ECO:0000256" key="9">
    <source>
        <dbReference type="PIRSR" id="PIRSR000350-3"/>
    </source>
</evidence>
<evidence type="ECO:0000256" key="7">
    <source>
        <dbReference type="ARBA" id="ARBA00023284"/>
    </source>
</evidence>
<dbReference type="InterPro" id="IPR016156">
    <property type="entry name" value="FAD/NAD-linked_Rdtase_dimer_sf"/>
</dbReference>
<dbReference type="NCBIfam" id="NF005884">
    <property type="entry name" value="PRK07846.1"/>
    <property type="match status" value="1"/>
</dbReference>
<evidence type="ECO:0000259" key="12">
    <source>
        <dbReference type="Pfam" id="PF02852"/>
    </source>
</evidence>
<comment type="cofactor">
    <cofactor evidence="9">
        <name>FAD</name>
        <dbReference type="ChEBI" id="CHEBI:57692"/>
    </cofactor>
    <text evidence="9">Binds 1 FAD per subunit.</text>
</comment>
<dbReference type="InterPro" id="IPR023753">
    <property type="entry name" value="FAD/NAD-binding_dom"/>
</dbReference>
<dbReference type="Pfam" id="PF07992">
    <property type="entry name" value="Pyr_redox_2"/>
    <property type="match status" value="1"/>
</dbReference>
<dbReference type="PRINTS" id="PR00368">
    <property type="entry name" value="FADPNR"/>
</dbReference>
<reference evidence="14 15" key="1">
    <citation type="journal article" date="2014" name="Genome Announc.">
        <title>Draft Genome Sequence of Kocuria palustris PEL.</title>
        <authorList>
            <person name="Sharma G."/>
            <person name="Khatri I."/>
            <person name="Subramanian S."/>
        </authorList>
    </citation>
    <scope>NUCLEOTIDE SEQUENCE [LARGE SCALE GENOMIC DNA]</scope>
    <source>
        <strain evidence="14 15">PEL</strain>
    </source>
</reference>
<dbReference type="PRINTS" id="PR00411">
    <property type="entry name" value="PNDRDTASEI"/>
</dbReference>
<dbReference type="InterPro" id="IPR036188">
    <property type="entry name" value="FAD/NAD-bd_sf"/>
</dbReference>
<sequence>MRRFDIIIIGSGSGNTILSEAYEGLDVALIDGGIFGGTCINVGCIPTKMYVYPAEISESARELDRLGVSVSIQDVRWREIRDRIFGRIDAISVGGLAYRQSLENVTVFQEMVRFTGPKTLMTASGEQLTANQIVIASGSHVTTPGVPGEDLPQVHTSDTVMRIDDLPQRVVVVGGGFIAAEFAHIFHGLGSSVVQLNRSGRLLRAHDAEIVERFTAAASEQWDLALHQGIEAIVDNGDGTVTVRSIASGDGSAPAGEVREDVADIVLLATGRRPATDLLDPAAGGLGVDERTHLLQVDEFQRVLSPTGEVVEGIWALGDICSPWQLKHVANHEARVVAHNLLHPDSLLRSDHRFVPSAVFTHPQIASVGMTEGQARTWAAENGTEIAVKAQEFGDVAYGWAMEDRYGLCKLIADRSTGQLLGAHMIGESSSSLIQPLIQAMSFGLDVSSMARGQYWIHPALAEVVENALLGLDVDVDEAVALEH</sequence>
<feature type="active site" description="Proton acceptor" evidence="8">
    <location>
        <position position="458"/>
    </location>
</feature>
<comment type="caution">
    <text evidence="14">The sequence shown here is derived from an EMBL/GenBank/DDBJ whole genome shotgun (WGS) entry which is preliminary data.</text>
</comment>
<keyword evidence="2 11" id="KW-0285">Flavoprotein</keyword>
<dbReference type="Proteomes" id="UP000009877">
    <property type="component" value="Unassembled WGS sequence"/>
</dbReference>
<dbReference type="InterPro" id="IPR012999">
    <property type="entry name" value="Pyr_OxRdtase_I_AS"/>
</dbReference>
<evidence type="ECO:0000256" key="4">
    <source>
        <dbReference type="ARBA" id="ARBA00023002"/>
    </source>
</evidence>
<evidence type="ECO:0000313" key="15">
    <source>
        <dbReference type="Proteomes" id="UP000009877"/>
    </source>
</evidence>
<dbReference type="GO" id="GO:0050660">
    <property type="term" value="F:flavin adenine dinucleotide binding"/>
    <property type="evidence" value="ECO:0007669"/>
    <property type="project" value="TreeGrafter"/>
</dbReference>
<dbReference type="PANTHER" id="PTHR22912:SF217">
    <property type="entry name" value="DIHYDROLIPOYL DEHYDROGENASE"/>
    <property type="match status" value="1"/>
</dbReference>
<feature type="binding site" evidence="9">
    <location>
        <position position="271"/>
    </location>
    <ligand>
        <name>NAD(+)</name>
        <dbReference type="ChEBI" id="CHEBI:57540"/>
    </ligand>
</feature>
<dbReference type="InterPro" id="IPR001100">
    <property type="entry name" value="Pyr_nuc-diS_OxRdtase"/>
</dbReference>
<keyword evidence="5 9" id="KW-0520">NAD</keyword>
<dbReference type="Gene3D" id="3.50.50.60">
    <property type="entry name" value="FAD/NAD(P)-binding domain"/>
    <property type="match status" value="2"/>
</dbReference>
<gene>
    <name evidence="14" type="ORF">C884_00394</name>
</gene>
<evidence type="ECO:0000256" key="3">
    <source>
        <dbReference type="ARBA" id="ARBA00022827"/>
    </source>
</evidence>
<dbReference type="PIRSF" id="PIRSF000350">
    <property type="entry name" value="Mercury_reductase_MerA"/>
    <property type="match status" value="1"/>
</dbReference>
<dbReference type="AlphaFoldDB" id="M2WD70"/>
<protein>
    <submittedName>
        <fullName evidence="14">NADPH-dependent mycothiol reductase Mtr</fullName>
    </submittedName>
</protein>